<reference evidence="2 3" key="1">
    <citation type="submission" date="2017-09" db="EMBL/GenBank/DDBJ databases">
        <authorList>
            <consortium name="International Durum Wheat Genome Sequencing Consortium (IDWGSC)"/>
            <person name="Milanesi L."/>
        </authorList>
    </citation>
    <scope>NUCLEOTIDE SEQUENCE [LARGE SCALE GENOMIC DNA]</scope>
    <source>
        <strain evidence="3">cv. Svevo</strain>
    </source>
</reference>
<evidence type="ECO:0000313" key="3">
    <source>
        <dbReference type="Proteomes" id="UP000324705"/>
    </source>
</evidence>
<dbReference type="Pfam" id="PF08268">
    <property type="entry name" value="FBA_3"/>
    <property type="match status" value="1"/>
</dbReference>
<dbReference type="PANTHER" id="PTHR47993:SF229">
    <property type="entry name" value="F-BOX ASSOCIATED DOMAIN-CONTAINING PROTEIN"/>
    <property type="match status" value="1"/>
</dbReference>
<dbReference type="NCBIfam" id="TIGR01640">
    <property type="entry name" value="F_box_assoc_1"/>
    <property type="match status" value="1"/>
</dbReference>
<protein>
    <recommendedName>
        <fullName evidence="1">F-box associated beta-propeller type 3 domain-containing protein</fullName>
    </recommendedName>
</protein>
<dbReference type="PANTHER" id="PTHR47993">
    <property type="entry name" value="OS09G0372900 PROTEIN-RELATED"/>
    <property type="match status" value="1"/>
</dbReference>
<dbReference type="AlphaFoldDB" id="A0A9R0RYG5"/>
<accession>A0A9R0RYG5</accession>
<dbReference type="EMBL" id="LT934115">
    <property type="protein sequence ID" value="VAH68717.1"/>
    <property type="molecule type" value="Genomic_DNA"/>
</dbReference>
<sequence length="314" mass="35279">MAEEAAAEGATPLLEGLLDEIVLWEILRAAQLHTVARHDEPFFLEASCDGLLLSRSYSGCRLALYNPATREHASLRCPPWGFNIVGMYPHPPTGEYRLLLTNFSAPEGQTGCYVLPLGSDQPPRYIGWLEMVKVLCIEISALIRDSLHWFLLEHRKHVLVFDTTAESFRHMRAPLVLGDSDPGLFAMDGTLGIDCHNDAMEIITIWVLQDYESEVWDIKYRIKLPVGEIRKKFGDYGESWGLGVGVVSGDGDVLLLLNFRGWLLQIDSDGKLIESSNCGHRDLRIYEYRLKQSLVQHAFFPALKSYASSASLLI</sequence>
<dbReference type="InterPro" id="IPR013187">
    <property type="entry name" value="F-box-assoc_dom_typ3"/>
</dbReference>
<keyword evidence="3" id="KW-1185">Reference proteome</keyword>
<evidence type="ECO:0000313" key="2">
    <source>
        <dbReference type="EMBL" id="VAH68717.1"/>
    </source>
</evidence>
<proteinExistence type="predicted"/>
<name>A0A9R0RYG5_TRITD</name>
<gene>
    <name evidence="2" type="ORF">TRITD_3Av1G259860</name>
</gene>
<organism evidence="2 3">
    <name type="scientific">Triticum turgidum subsp. durum</name>
    <name type="common">Durum wheat</name>
    <name type="synonym">Triticum durum</name>
    <dbReference type="NCBI Taxonomy" id="4567"/>
    <lineage>
        <taxon>Eukaryota</taxon>
        <taxon>Viridiplantae</taxon>
        <taxon>Streptophyta</taxon>
        <taxon>Embryophyta</taxon>
        <taxon>Tracheophyta</taxon>
        <taxon>Spermatophyta</taxon>
        <taxon>Magnoliopsida</taxon>
        <taxon>Liliopsida</taxon>
        <taxon>Poales</taxon>
        <taxon>Poaceae</taxon>
        <taxon>BOP clade</taxon>
        <taxon>Pooideae</taxon>
        <taxon>Triticodae</taxon>
        <taxon>Triticeae</taxon>
        <taxon>Triticinae</taxon>
        <taxon>Triticum</taxon>
    </lineage>
</organism>
<dbReference type="InterPro" id="IPR050233">
    <property type="entry name" value="A_thaliana_F-box"/>
</dbReference>
<dbReference type="InterPro" id="IPR017451">
    <property type="entry name" value="F-box-assoc_interact_dom"/>
</dbReference>
<dbReference type="Proteomes" id="UP000324705">
    <property type="component" value="Chromosome 3A"/>
</dbReference>
<feature type="domain" description="F-box associated beta-propeller type 3" evidence="1">
    <location>
        <begin position="41"/>
        <end position="225"/>
    </location>
</feature>
<evidence type="ECO:0000259" key="1">
    <source>
        <dbReference type="Pfam" id="PF08268"/>
    </source>
</evidence>
<dbReference type="Gramene" id="TRITD3Av1G259860.2">
    <property type="protein sequence ID" value="TRITD3Av1G259860.2"/>
    <property type="gene ID" value="TRITD3Av1G259860"/>
</dbReference>